<protein>
    <submittedName>
        <fullName evidence="3">DUF2514 family protein</fullName>
    </submittedName>
</protein>
<organism evidence="3 4">
    <name type="scientific">Citrobacter cronae</name>
    <dbReference type="NCBI Taxonomy" id="1748967"/>
    <lineage>
        <taxon>Bacteria</taxon>
        <taxon>Pseudomonadati</taxon>
        <taxon>Pseudomonadota</taxon>
        <taxon>Gammaproteobacteria</taxon>
        <taxon>Enterobacterales</taxon>
        <taxon>Enterobacteriaceae</taxon>
        <taxon>Citrobacter</taxon>
        <taxon>Citrobacter freundii complex</taxon>
    </lineage>
</organism>
<keyword evidence="2" id="KW-0472">Membrane</keyword>
<evidence type="ECO:0000256" key="2">
    <source>
        <dbReference type="SAM" id="Phobius"/>
    </source>
</evidence>
<dbReference type="Pfam" id="PF10721">
    <property type="entry name" value="DUF2514"/>
    <property type="match status" value="1"/>
</dbReference>
<comment type="caution">
    <text evidence="3">The sequence shown here is derived from an EMBL/GenBank/DDBJ whole genome shotgun (WGS) entry which is preliminary data.</text>
</comment>
<feature type="coiled-coil region" evidence="1">
    <location>
        <begin position="65"/>
        <end position="113"/>
    </location>
</feature>
<name>A0A7X1BKP7_9ENTR</name>
<evidence type="ECO:0000256" key="1">
    <source>
        <dbReference type="SAM" id="Coils"/>
    </source>
</evidence>
<dbReference type="AlphaFoldDB" id="A0A7X1BKP7"/>
<evidence type="ECO:0000313" key="4">
    <source>
        <dbReference type="Proteomes" id="UP000548504"/>
    </source>
</evidence>
<keyword evidence="2" id="KW-1133">Transmembrane helix</keyword>
<dbReference type="Proteomes" id="UP000548504">
    <property type="component" value="Unassembled WGS sequence"/>
</dbReference>
<gene>
    <name evidence="3" type="ORF">H7I73_03725</name>
</gene>
<feature type="transmembrane region" description="Helical" evidence="2">
    <location>
        <begin position="12"/>
        <end position="31"/>
    </location>
</feature>
<dbReference type="InterPro" id="IPR019659">
    <property type="entry name" value="DUF2514"/>
</dbReference>
<dbReference type="EMBL" id="JACLAG010000001">
    <property type="protein sequence ID" value="MBC2618745.1"/>
    <property type="molecule type" value="Genomic_DNA"/>
</dbReference>
<keyword evidence="1" id="KW-0175">Coiled coil</keyword>
<keyword evidence="2" id="KW-0812">Transmembrane</keyword>
<accession>A0A7X1BKP7</accession>
<sequence>MGDRPVKAYWKPLAEILLVVFLLCAAAYWCYSRGYQEADSSWKLQWAQRDLTDATITLQREVTERAEEQRRQRAVDEEREKADEELAKVQADADAAKRARGGLQQQLAEIQRQLATSETGRVSALAAASQAKAEAGILLAQLLGEADDLAGKFAKEADERYVAGSTCERTYDKVIRLHDE</sequence>
<reference evidence="3 4" key="1">
    <citation type="submission" date="2020-08" db="EMBL/GenBank/DDBJ databases">
        <title>Emergence and comparative genomics analysis of Citrobacter in Fennec fox imported from North Africa to China.</title>
        <authorList>
            <person name="Zheng B."/>
        </authorList>
    </citation>
    <scope>NUCLEOTIDE SEQUENCE [LARGE SCALE GENOMIC DNA]</scope>
    <source>
        <strain evidence="3 4">FF141</strain>
    </source>
</reference>
<evidence type="ECO:0000313" key="3">
    <source>
        <dbReference type="EMBL" id="MBC2618745.1"/>
    </source>
</evidence>
<proteinExistence type="predicted"/>